<evidence type="ECO:0000256" key="2">
    <source>
        <dbReference type="RuleBase" id="RU003750"/>
    </source>
</evidence>
<dbReference type="PROSITE" id="PS00379">
    <property type="entry name" value="CDP_ALCOHOL_P_TRANSF"/>
    <property type="match status" value="1"/>
</dbReference>
<dbReference type="EMBL" id="FNWL01000001">
    <property type="protein sequence ID" value="SEH11305.1"/>
    <property type="molecule type" value="Genomic_DNA"/>
</dbReference>
<name>A0A1H6FNG2_9EURY</name>
<dbReference type="InterPro" id="IPR048254">
    <property type="entry name" value="CDP_ALCOHOL_P_TRANSF_CS"/>
</dbReference>
<dbReference type="OrthoDB" id="331608at2157"/>
<accession>A0A1H6FNG2</accession>
<feature type="transmembrane region" description="Helical" evidence="3">
    <location>
        <begin position="238"/>
        <end position="258"/>
    </location>
</feature>
<organism evidence="4 5">
    <name type="scientific">Natronorubrum sediminis</name>
    <dbReference type="NCBI Taxonomy" id="640943"/>
    <lineage>
        <taxon>Archaea</taxon>
        <taxon>Methanobacteriati</taxon>
        <taxon>Methanobacteriota</taxon>
        <taxon>Stenosarchaea group</taxon>
        <taxon>Halobacteria</taxon>
        <taxon>Halobacteriales</taxon>
        <taxon>Natrialbaceae</taxon>
        <taxon>Natronorubrum</taxon>
    </lineage>
</organism>
<keyword evidence="3" id="KW-1133">Transmembrane helix</keyword>
<dbReference type="GO" id="GO:0016020">
    <property type="term" value="C:membrane"/>
    <property type="evidence" value="ECO:0007669"/>
    <property type="project" value="InterPro"/>
</dbReference>
<proteinExistence type="inferred from homology"/>
<evidence type="ECO:0000256" key="1">
    <source>
        <dbReference type="ARBA" id="ARBA00022679"/>
    </source>
</evidence>
<keyword evidence="3" id="KW-0472">Membrane</keyword>
<dbReference type="InterPro" id="IPR043130">
    <property type="entry name" value="CDP-OH_PTrfase_TM_dom"/>
</dbReference>
<dbReference type="Proteomes" id="UP000199112">
    <property type="component" value="Unassembled WGS sequence"/>
</dbReference>
<dbReference type="GO" id="GO:0008654">
    <property type="term" value="P:phospholipid biosynthetic process"/>
    <property type="evidence" value="ECO:0007669"/>
    <property type="project" value="InterPro"/>
</dbReference>
<keyword evidence="1 2" id="KW-0808">Transferase</keyword>
<evidence type="ECO:0000313" key="5">
    <source>
        <dbReference type="Proteomes" id="UP000199112"/>
    </source>
</evidence>
<reference evidence="5" key="1">
    <citation type="submission" date="2016-10" db="EMBL/GenBank/DDBJ databases">
        <authorList>
            <person name="Varghese N."/>
            <person name="Submissions S."/>
        </authorList>
    </citation>
    <scope>NUCLEOTIDE SEQUENCE [LARGE SCALE GENOMIC DNA]</scope>
    <source>
        <strain evidence="5">CGMCC 1.8981</strain>
    </source>
</reference>
<evidence type="ECO:0000256" key="3">
    <source>
        <dbReference type="SAM" id="Phobius"/>
    </source>
</evidence>
<feature type="transmembrane region" description="Helical" evidence="3">
    <location>
        <begin position="46"/>
        <end position="66"/>
    </location>
</feature>
<feature type="transmembrane region" description="Helical" evidence="3">
    <location>
        <begin position="213"/>
        <end position="232"/>
    </location>
</feature>
<feature type="transmembrane region" description="Helical" evidence="3">
    <location>
        <begin position="162"/>
        <end position="192"/>
    </location>
</feature>
<dbReference type="AlphaFoldDB" id="A0A1H6FNG2"/>
<evidence type="ECO:0000313" key="4">
    <source>
        <dbReference type="EMBL" id="SEH11305.1"/>
    </source>
</evidence>
<feature type="transmembrane region" description="Helical" evidence="3">
    <location>
        <begin position="17"/>
        <end position="39"/>
    </location>
</feature>
<protein>
    <submittedName>
        <fullName evidence="4">CDP-diacylglycerol--glycerol-3-phosphate 3-phosphatidyltransferase</fullName>
    </submittedName>
</protein>
<feature type="transmembrane region" description="Helical" evidence="3">
    <location>
        <begin position="90"/>
        <end position="110"/>
    </location>
</feature>
<dbReference type="Gene3D" id="1.20.120.1760">
    <property type="match status" value="1"/>
</dbReference>
<keyword evidence="5" id="KW-1185">Reference proteome</keyword>
<dbReference type="InterPro" id="IPR000462">
    <property type="entry name" value="CDP-OH_P_trans"/>
</dbReference>
<gene>
    <name evidence="4" type="ORF">SAMN04487967_0289</name>
</gene>
<keyword evidence="3" id="KW-0812">Transmembrane</keyword>
<sequence>MTDETRVGRSRASSPCWITMSAGHVAMVVGTLLALELVWPAGPSRAFLGTVALVVVLELVLVWILFDEGGSISAKPAQSPRDATGQSVTLATWVTIARAGAVVVLAGFVATGLPTESGIGPWAPAALFAVAMVFDAVDGAVARRTNSETAFGSRLDVEVDALAILVGSVVAIAAGTLPLVFVAVAVARYLFVAGRRWRTWRGRGVSTLPPNRLRRPLGGLAMVAVLLALTPVPGPAVSYWLGLLVAVPVLANFCWDWLAVSGRLERG</sequence>
<dbReference type="Pfam" id="PF01066">
    <property type="entry name" value="CDP-OH_P_transf"/>
    <property type="match status" value="1"/>
</dbReference>
<comment type="similarity">
    <text evidence="2">Belongs to the CDP-alcohol phosphatidyltransferase class-I family.</text>
</comment>
<dbReference type="GO" id="GO:0016780">
    <property type="term" value="F:phosphotransferase activity, for other substituted phosphate groups"/>
    <property type="evidence" value="ECO:0007669"/>
    <property type="project" value="InterPro"/>
</dbReference>